<dbReference type="EMBL" id="FNCP01000011">
    <property type="protein sequence ID" value="SDH20217.1"/>
    <property type="molecule type" value="Genomic_DNA"/>
</dbReference>
<dbReference type="InterPro" id="IPR035965">
    <property type="entry name" value="PAS-like_dom_sf"/>
</dbReference>
<dbReference type="InterPro" id="IPR000014">
    <property type="entry name" value="PAS"/>
</dbReference>
<feature type="transmembrane region" description="Helical" evidence="2">
    <location>
        <begin position="135"/>
        <end position="156"/>
    </location>
</feature>
<dbReference type="CDD" id="cd00130">
    <property type="entry name" value="PAS"/>
    <property type="match status" value="1"/>
</dbReference>
<evidence type="ECO:0000256" key="2">
    <source>
        <dbReference type="SAM" id="Phobius"/>
    </source>
</evidence>
<dbReference type="CDD" id="cd00077">
    <property type="entry name" value="HDc"/>
    <property type="match status" value="1"/>
</dbReference>
<dbReference type="SUPFAM" id="SSF55785">
    <property type="entry name" value="PYP-like sensor domain (PAS domain)"/>
    <property type="match status" value="1"/>
</dbReference>
<dbReference type="InterPro" id="IPR000160">
    <property type="entry name" value="GGDEF_dom"/>
</dbReference>
<keyword evidence="2" id="KW-0472">Membrane</keyword>
<dbReference type="InterPro" id="IPR013655">
    <property type="entry name" value="PAS_fold_3"/>
</dbReference>
<evidence type="ECO:0000256" key="1">
    <source>
        <dbReference type="SAM" id="Coils"/>
    </source>
</evidence>
<dbReference type="InterPro" id="IPR029787">
    <property type="entry name" value="Nucleotide_cyclase"/>
</dbReference>
<name>A0A1G8AH45_9FIRM</name>
<dbReference type="Gene3D" id="1.10.3210.10">
    <property type="entry name" value="Hypothetical protein af1432"/>
    <property type="match status" value="1"/>
</dbReference>
<dbReference type="InterPro" id="IPR000700">
    <property type="entry name" value="PAS-assoc_C"/>
</dbReference>
<dbReference type="SMART" id="SM00267">
    <property type="entry name" value="GGDEF"/>
    <property type="match status" value="1"/>
</dbReference>
<protein>
    <submittedName>
        <fullName evidence="6">PAS domain S-box-containing protein/diguanylate cyclase (GGDEF) domain-containing protein</fullName>
    </submittedName>
</protein>
<keyword evidence="1" id="KW-0175">Coiled coil</keyword>
<accession>A0A1G8AH45</accession>
<evidence type="ECO:0000259" key="5">
    <source>
        <dbReference type="PROSITE" id="PS51832"/>
    </source>
</evidence>
<dbReference type="PANTHER" id="PTHR43155:SF2">
    <property type="entry name" value="CYCLIC DI-GMP PHOSPHODIESTERASE PA4108"/>
    <property type="match status" value="1"/>
</dbReference>
<dbReference type="Gene3D" id="3.30.70.270">
    <property type="match status" value="1"/>
</dbReference>
<dbReference type="PROSITE" id="PS50887">
    <property type="entry name" value="GGDEF"/>
    <property type="match status" value="1"/>
</dbReference>
<evidence type="ECO:0000313" key="6">
    <source>
        <dbReference type="EMBL" id="SDH20217.1"/>
    </source>
</evidence>
<dbReference type="Proteomes" id="UP000198656">
    <property type="component" value="Unassembled WGS sequence"/>
</dbReference>
<dbReference type="Pfam" id="PF08447">
    <property type="entry name" value="PAS_3"/>
    <property type="match status" value="1"/>
</dbReference>
<keyword evidence="2" id="KW-0812">Transmembrane</keyword>
<keyword evidence="2" id="KW-1133">Transmembrane helix</keyword>
<evidence type="ECO:0000259" key="3">
    <source>
        <dbReference type="PROSITE" id="PS50113"/>
    </source>
</evidence>
<dbReference type="SMART" id="SM00471">
    <property type="entry name" value="HDc"/>
    <property type="match status" value="1"/>
</dbReference>
<feature type="domain" description="GGDEF" evidence="4">
    <location>
        <begin position="415"/>
        <end position="550"/>
    </location>
</feature>
<feature type="domain" description="HD-GYP" evidence="5">
    <location>
        <begin position="536"/>
        <end position="726"/>
    </location>
</feature>
<dbReference type="Pfam" id="PF13487">
    <property type="entry name" value="HD_5"/>
    <property type="match status" value="1"/>
</dbReference>
<feature type="domain" description="PAC" evidence="3">
    <location>
        <begin position="333"/>
        <end position="386"/>
    </location>
</feature>
<proteinExistence type="predicted"/>
<dbReference type="PANTHER" id="PTHR43155">
    <property type="entry name" value="CYCLIC DI-GMP PHOSPHODIESTERASE PA4108-RELATED"/>
    <property type="match status" value="1"/>
</dbReference>
<dbReference type="NCBIfam" id="TIGR00254">
    <property type="entry name" value="GGDEF"/>
    <property type="match status" value="1"/>
</dbReference>
<dbReference type="Gene3D" id="2.10.70.100">
    <property type="match status" value="1"/>
</dbReference>
<dbReference type="InterPro" id="IPR003607">
    <property type="entry name" value="HD/PDEase_dom"/>
</dbReference>
<dbReference type="PROSITE" id="PS51832">
    <property type="entry name" value="HD_GYP"/>
    <property type="match status" value="1"/>
</dbReference>
<dbReference type="Gene3D" id="3.40.190.10">
    <property type="entry name" value="Periplasmic binding protein-like II"/>
    <property type="match status" value="2"/>
</dbReference>
<dbReference type="STRING" id="1121419.SAMN05443529_1111"/>
<feature type="coiled-coil region" evidence="1">
    <location>
        <begin position="171"/>
        <end position="237"/>
    </location>
</feature>
<reference evidence="7" key="1">
    <citation type="submission" date="2016-10" db="EMBL/GenBank/DDBJ databases">
        <authorList>
            <person name="Varghese N."/>
            <person name="Submissions S."/>
        </authorList>
    </citation>
    <scope>NUCLEOTIDE SEQUENCE [LARGE SCALE GENOMIC DNA]</scope>
    <source>
        <strain evidence="7">DSM 8344</strain>
    </source>
</reference>
<sequence length="726" mass="83916">MYYFKMKAISLWPNSDPFSCPKTDQFILPFTITDIEEYDTAEAVVQAAKEHKLVVFVMGKPPALYYLYKMGIQDDFNYTNSSLYTSNFYRAVKKDNKEMLTTINKGFAKISESEYKAIDEQWFGSKNLNLYEHPLLKIIVSIGGTILVVAMLLFLWNRTLQRMVRQRTSELTEALIARKQVEAEIRTLNTELENRVQQRTAQLEELNSELEESNALLEEEIVKREIIEEEIRNLNDGLEDTVKMRTCQLDMLNSVLEQQNSLLHESQRVAHLGSYVADIKKRDWLCSPELCEVFGIDDTYPHTEESWMKIVHPEWRSKVSNYFLQAARAHQGFDFVYKIIRINDGAECWVHELGKFELDENHKAYRLIGIIQDITDRKFAEEKIVYLSLHDQLTGLYNRRFFEEELKRLDVPGNYPLTLVMGDVNGLKLINDSFGHAYGDELLKHVAEVLSEGCRKGDIIARLGGDEFVLLLPNTDTVETEKILKRINELAKKKRVGTVEISISFGYETKNSEEKDILEILKRAEDYMYKKKLFEGPSIRGKTIQTIIRTLHEKNTREEQHSYRVSELCQKMGEALCLLDGEVQELKNVGLLHDIGKIAIDENILNKPEKLSFDEWEEVKRHPEIGYRILSTANGMAEIAEYVLAHHERWDGLGYPKGLKREELPLQPRIIAIADAYDAMTSSRSYRDALSNKVAIEELKKNAGTQFDPVLVELFIQKVINPTPNF</sequence>
<dbReference type="CDD" id="cd01949">
    <property type="entry name" value="GGDEF"/>
    <property type="match status" value="1"/>
</dbReference>
<dbReference type="SUPFAM" id="SSF55073">
    <property type="entry name" value="Nucleotide cyclase"/>
    <property type="match status" value="1"/>
</dbReference>
<organism evidence="6 7">
    <name type="scientific">Desulfosporosinus hippei DSM 8344</name>
    <dbReference type="NCBI Taxonomy" id="1121419"/>
    <lineage>
        <taxon>Bacteria</taxon>
        <taxon>Bacillati</taxon>
        <taxon>Bacillota</taxon>
        <taxon>Clostridia</taxon>
        <taxon>Eubacteriales</taxon>
        <taxon>Desulfitobacteriaceae</taxon>
        <taxon>Desulfosporosinus</taxon>
    </lineage>
</organism>
<evidence type="ECO:0000259" key="4">
    <source>
        <dbReference type="PROSITE" id="PS50887"/>
    </source>
</evidence>
<dbReference type="SUPFAM" id="SSF53850">
    <property type="entry name" value="Periplasmic binding protein-like II"/>
    <property type="match status" value="1"/>
</dbReference>
<dbReference type="InterPro" id="IPR037522">
    <property type="entry name" value="HD_GYP_dom"/>
</dbReference>
<dbReference type="AlphaFoldDB" id="A0A1G8AH45"/>
<dbReference type="SUPFAM" id="SSF109604">
    <property type="entry name" value="HD-domain/PDEase-like"/>
    <property type="match status" value="1"/>
</dbReference>
<dbReference type="NCBIfam" id="TIGR00229">
    <property type="entry name" value="sensory_box"/>
    <property type="match status" value="1"/>
</dbReference>
<dbReference type="Pfam" id="PF00990">
    <property type="entry name" value="GGDEF"/>
    <property type="match status" value="1"/>
</dbReference>
<dbReference type="PROSITE" id="PS50113">
    <property type="entry name" value="PAC"/>
    <property type="match status" value="1"/>
</dbReference>
<evidence type="ECO:0000313" key="7">
    <source>
        <dbReference type="Proteomes" id="UP000198656"/>
    </source>
</evidence>
<dbReference type="InterPro" id="IPR043128">
    <property type="entry name" value="Rev_trsase/Diguanyl_cyclase"/>
</dbReference>
<keyword evidence="7" id="KW-1185">Reference proteome</keyword>
<dbReference type="Gene3D" id="3.30.450.20">
    <property type="entry name" value="PAS domain"/>
    <property type="match status" value="1"/>
</dbReference>
<gene>
    <name evidence="6" type="ORF">SAMN05443529_1111</name>
</gene>